<dbReference type="GeneID" id="5699800"/>
<proteinExistence type="predicted"/>
<dbReference type="SUPFAM" id="SSF56112">
    <property type="entry name" value="Protein kinase-like (PK-like)"/>
    <property type="match status" value="1"/>
</dbReference>
<dbReference type="GO" id="GO:0004672">
    <property type="term" value="F:protein kinase activity"/>
    <property type="evidence" value="ECO:0007669"/>
    <property type="project" value="InterPro"/>
</dbReference>
<keyword evidence="1" id="KW-0808">Transferase</keyword>
<keyword evidence="2" id="KW-1185">Reference proteome</keyword>
<dbReference type="STRING" id="184922.A8BHR8"/>
<dbReference type="AlphaFoldDB" id="A8BHR8"/>
<dbReference type="InterPro" id="IPR002110">
    <property type="entry name" value="Ankyrin_rpt"/>
</dbReference>
<dbReference type="Pfam" id="PF00069">
    <property type="entry name" value="Pkinase"/>
    <property type="match status" value="1"/>
</dbReference>
<dbReference type="SUPFAM" id="SSF48403">
    <property type="entry name" value="Ankyrin repeat"/>
    <property type="match status" value="2"/>
</dbReference>
<dbReference type="InterPro" id="IPR000719">
    <property type="entry name" value="Prot_kinase_dom"/>
</dbReference>
<accession>A8BHR8</accession>
<dbReference type="RefSeq" id="XP_001706913.1">
    <property type="nucleotide sequence ID" value="XM_001706861.1"/>
</dbReference>
<dbReference type="GO" id="GO:0005524">
    <property type="term" value="F:ATP binding"/>
    <property type="evidence" value="ECO:0007669"/>
    <property type="project" value="InterPro"/>
</dbReference>
<dbReference type="SMART" id="SM00248">
    <property type="entry name" value="ANK"/>
    <property type="match status" value="13"/>
</dbReference>
<dbReference type="VEuPathDB" id="GiardiaDB:GL50803_3449"/>
<dbReference type="EMBL" id="AACB03000003">
    <property type="protein sequence ID" value="KAE8302638.1"/>
    <property type="molecule type" value="Genomic_DNA"/>
</dbReference>
<keyword evidence="1" id="KW-0418">Kinase</keyword>
<protein>
    <submittedName>
        <fullName evidence="1">Kinase, NEK</fullName>
    </submittedName>
</protein>
<dbReference type="KEGG" id="gla:GL50803_003449"/>
<dbReference type="HOGENOM" id="CLU_000288_143_0_1"/>
<name>A8BHR8_GIAIC</name>
<dbReference type="PANTHER" id="PTHR24120">
    <property type="entry name" value="GH07239P"/>
    <property type="match status" value="1"/>
</dbReference>
<dbReference type="InterPro" id="IPR011009">
    <property type="entry name" value="Kinase-like_dom_sf"/>
</dbReference>
<dbReference type="PANTHER" id="PTHR24120:SF4">
    <property type="entry name" value="GH07239P"/>
    <property type="match status" value="1"/>
</dbReference>
<dbReference type="PROSITE" id="PS50088">
    <property type="entry name" value="ANK_REPEAT"/>
    <property type="match status" value="3"/>
</dbReference>
<dbReference type="CDD" id="cd00180">
    <property type="entry name" value="PKc"/>
    <property type="match status" value="1"/>
</dbReference>
<dbReference type="Gene3D" id="1.10.510.10">
    <property type="entry name" value="Transferase(Phosphotransferase) domain 1"/>
    <property type="match status" value="1"/>
</dbReference>
<dbReference type="Gene3D" id="1.25.40.20">
    <property type="entry name" value="Ankyrin repeat-containing domain"/>
    <property type="match status" value="5"/>
</dbReference>
<dbReference type="Proteomes" id="UP000001548">
    <property type="component" value="Unassembled WGS sequence"/>
</dbReference>
<sequence length="860" mass="92764">MGLLSSELYVDVSPLSSNGTGQVFYAQKRGTDVPLAVKHISIEDFPSAPALHLLYIYQVALTLDHPNLVRHFSAKHDLAGRCLTIDMELCEGGTLATLLHDVRGLNRILSETFVWSVVGQVASALAYLHLPFRPGPIEEGGAGVPGAQPCDAGPIIYAHLSPRSILLTDRSIHARIKLSGLTRMIVLNSSQSAVAIDAFNSMVSAEDTDVYIAPEVRSGDGNLTTKMDVWALGCLIYEICLRKKPSFEVLRQERPAFSSIDLTDYGYSPTLNKLMYACLEIDPAQRMTASEIVLIPEVSQAIFNYEEAIKLHLSSTSVSSASTLTDTDLFKTFVKDHDSKILDDAIVNGKDGLLTDICQHILKCTARDATSIKCSPRNGIATDKHTSLMRAAEQGDIDDMHAHSCDLGKVYTGPTRLVYRNGNTSVKHGMTALMLAAHHNHVKCTELLLRELGIHGAGGATSLMFAAKNGSTDCVKLLLAEATSQDEQGRTALFYAASADSIEAVELLVQKEARMTNTEGATALMIAAQNGHVKSTRVLSLWEAEMQAGKGQTALMLAALNGHTECVSILERLEAGIRSNLGRFALYNAASNNHVKCVEILMEKEACLQDNNGVSALIIASQKGHKQCVELLLQEEAGLCNIMGGTALMAAASKDNIDCIELLIPKEARMQTKTGITALYTAAFHDNPASVMLLLDHEAKMTEESGMTALMAAAKKGSIDCISILAPLEKMLRDNEGNTALMLAAANNKPDSVRALALIEGGAQKSDGTTALMIAAERGYLQCVLLLIPIEARIQRTDGVTALMLAATNGHTECVKHLKAFENSLKALNGSDVSDYVRKNRSPRVSRRSFSACMSLLMKN</sequence>
<dbReference type="Pfam" id="PF12796">
    <property type="entry name" value="Ank_2"/>
    <property type="match status" value="4"/>
</dbReference>
<gene>
    <name evidence="1" type="ORF">GL50803_003449</name>
</gene>
<dbReference type="Gene3D" id="3.30.200.20">
    <property type="entry name" value="Phosphorylase Kinase, domain 1"/>
    <property type="match status" value="1"/>
</dbReference>
<evidence type="ECO:0000313" key="2">
    <source>
        <dbReference type="Proteomes" id="UP000001548"/>
    </source>
</evidence>
<dbReference type="PROSITE" id="PS50011">
    <property type="entry name" value="PROTEIN_KINASE_DOM"/>
    <property type="match status" value="1"/>
</dbReference>
<evidence type="ECO:0000313" key="1">
    <source>
        <dbReference type="EMBL" id="KAE8302638.1"/>
    </source>
</evidence>
<organism evidence="1 2">
    <name type="scientific">Giardia intestinalis (strain ATCC 50803 / WB clone C6)</name>
    <name type="common">Giardia lamblia</name>
    <dbReference type="NCBI Taxonomy" id="184922"/>
    <lineage>
        <taxon>Eukaryota</taxon>
        <taxon>Metamonada</taxon>
        <taxon>Diplomonadida</taxon>
        <taxon>Hexamitidae</taxon>
        <taxon>Giardiinae</taxon>
        <taxon>Giardia</taxon>
    </lineage>
</organism>
<dbReference type="Pfam" id="PF00023">
    <property type="entry name" value="Ank"/>
    <property type="match status" value="2"/>
</dbReference>
<reference evidence="1 2" key="1">
    <citation type="journal article" date="2007" name="Science">
        <title>Genomic minimalism in the early diverging intestinal parasite Giardia lamblia.</title>
        <authorList>
            <person name="Morrison H.G."/>
            <person name="McArthur A.G."/>
            <person name="Gillin F.D."/>
            <person name="Aley S.B."/>
            <person name="Adam R.D."/>
            <person name="Olsen G.J."/>
            <person name="Best A.A."/>
            <person name="Cande W.Z."/>
            <person name="Chen F."/>
            <person name="Cipriano M.J."/>
            <person name="Davids B.J."/>
            <person name="Dawson S.C."/>
            <person name="Elmendorf H.G."/>
            <person name="Hehl A.B."/>
            <person name="Holder M.E."/>
            <person name="Huse S.M."/>
            <person name="Kim U.U."/>
            <person name="Lasek-Nesselquist E."/>
            <person name="Manning G."/>
            <person name="Nigam A."/>
            <person name="Nixon J.E."/>
            <person name="Palm D."/>
            <person name="Passamaneck N.E."/>
            <person name="Prabhu A."/>
            <person name="Reich C.I."/>
            <person name="Reiner D.S."/>
            <person name="Samuelson J."/>
            <person name="Svard S.G."/>
            <person name="Sogin M.L."/>
        </authorList>
    </citation>
    <scope>NUCLEOTIDE SEQUENCE [LARGE SCALE GENOMIC DNA]</scope>
    <source>
        <strain evidence="1 2">WB C6</strain>
    </source>
</reference>
<comment type="caution">
    <text evidence="1">The sequence shown here is derived from an EMBL/GenBank/DDBJ whole genome shotgun (WGS) entry which is preliminary data.</text>
</comment>
<dbReference type="InterPro" id="IPR036770">
    <property type="entry name" value="Ankyrin_rpt-contain_sf"/>
</dbReference>
<dbReference type="OMA" id="IDMELCE"/>